<evidence type="ECO:0000256" key="2">
    <source>
        <dbReference type="SAM" id="Phobius"/>
    </source>
</evidence>
<dbReference type="Proteomes" id="UP000766904">
    <property type="component" value="Unassembled WGS sequence"/>
</dbReference>
<feature type="transmembrane region" description="Helical" evidence="2">
    <location>
        <begin position="48"/>
        <end position="68"/>
    </location>
</feature>
<comment type="caution">
    <text evidence="4">The sequence shown here is derived from an EMBL/GenBank/DDBJ whole genome shotgun (WGS) entry which is preliminary data.</text>
</comment>
<proteinExistence type="predicted"/>
<feature type="transmembrane region" description="Helical" evidence="2">
    <location>
        <begin position="188"/>
        <end position="209"/>
    </location>
</feature>
<feature type="transmembrane region" description="Helical" evidence="2">
    <location>
        <begin position="20"/>
        <end position="41"/>
    </location>
</feature>
<protein>
    <recommendedName>
        <fullName evidence="3">DUF1616 domain-containing protein</fullName>
    </recommendedName>
</protein>
<evidence type="ECO:0000313" key="5">
    <source>
        <dbReference type="Proteomes" id="UP000766904"/>
    </source>
</evidence>
<keyword evidence="5" id="KW-1185">Reference proteome</keyword>
<keyword evidence="2" id="KW-0472">Membrane</keyword>
<dbReference type="RefSeq" id="WP_148858637.1">
    <property type="nucleotide sequence ID" value="NZ_PHNJ01000007.1"/>
</dbReference>
<reference evidence="4" key="1">
    <citation type="submission" date="2017-11" db="EMBL/GenBank/DDBJ databases">
        <authorList>
            <person name="Kajale S.C."/>
            <person name="Sharma A."/>
        </authorList>
    </citation>
    <scope>NUCLEOTIDE SEQUENCE</scope>
    <source>
        <strain evidence="4">LS1_42</strain>
    </source>
</reference>
<name>A0A8J8Q2R8_9EURY</name>
<sequence>MDDRRSLRLLLPRPLRRLPADLTAMLAVTTLVNVAVFAPLLRETPLRVPLGLAFALFVPGYVFIAALFPEAGESPTAEQSTDESDANGVFADTPFRSGIDGIERVALAFGLSIAIVPLIGLLLNFTPWGIRLTPIMVSLTAFTVVATAVAAHRRWELPADERFHVPYREWYGAGRAELFEPETRLDGALNVLLVCSIVLAVGVVGFAVVSPPQGEQFSAIYILTEDDDGELVADGYPTEFTQGESAEIVLGVDNHEHETTDYTVVVLEQETETVVNESATGPPGGENETTENETTVNETVVTDQQELDRFETTLAHNESWHHTHDLEPTMVGEDIRIVWLLYPDGEVPEEPSIDDTEYHVHLWVDVDEGGG</sequence>
<dbReference type="AlphaFoldDB" id="A0A8J8Q2R8"/>
<keyword evidence="2" id="KW-0812">Transmembrane</keyword>
<dbReference type="InterPro" id="IPR011674">
    <property type="entry name" value="DUF1616"/>
</dbReference>
<feature type="transmembrane region" description="Helical" evidence="2">
    <location>
        <begin position="105"/>
        <end position="125"/>
    </location>
</feature>
<organism evidence="4 5">
    <name type="scientific">Natronococcus pandeyae</name>
    <dbReference type="NCBI Taxonomy" id="2055836"/>
    <lineage>
        <taxon>Archaea</taxon>
        <taxon>Methanobacteriati</taxon>
        <taxon>Methanobacteriota</taxon>
        <taxon>Stenosarchaea group</taxon>
        <taxon>Halobacteria</taxon>
        <taxon>Halobacteriales</taxon>
        <taxon>Natrialbaceae</taxon>
        <taxon>Natronococcus</taxon>
    </lineage>
</organism>
<evidence type="ECO:0000259" key="3">
    <source>
        <dbReference type="Pfam" id="PF07760"/>
    </source>
</evidence>
<dbReference type="EMBL" id="PHNJ01000007">
    <property type="protein sequence ID" value="TYL37864.1"/>
    <property type="molecule type" value="Genomic_DNA"/>
</dbReference>
<dbReference type="Pfam" id="PF07760">
    <property type="entry name" value="DUF1616"/>
    <property type="match status" value="1"/>
</dbReference>
<gene>
    <name evidence="4" type="ORF">CV102_14120</name>
</gene>
<feature type="region of interest" description="Disordered" evidence="1">
    <location>
        <begin position="274"/>
        <end position="295"/>
    </location>
</feature>
<feature type="domain" description="DUF1616" evidence="3">
    <location>
        <begin position="26"/>
        <end position="365"/>
    </location>
</feature>
<keyword evidence="2" id="KW-1133">Transmembrane helix</keyword>
<evidence type="ECO:0000313" key="4">
    <source>
        <dbReference type="EMBL" id="TYL37864.1"/>
    </source>
</evidence>
<dbReference type="OrthoDB" id="82282at2157"/>
<feature type="transmembrane region" description="Helical" evidence="2">
    <location>
        <begin position="132"/>
        <end position="151"/>
    </location>
</feature>
<evidence type="ECO:0000256" key="1">
    <source>
        <dbReference type="SAM" id="MobiDB-lite"/>
    </source>
</evidence>
<accession>A0A8J8Q2R8</accession>